<gene>
    <name evidence="6" type="ORF">J2S07_001457</name>
</gene>
<dbReference type="PROSITE" id="PS00441">
    <property type="entry name" value="CHALCONE_SYNTH"/>
    <property type="match status" value="1"/>
</dbReference>
<sequence length="361" mass="40441">MPTILSIGEISPPFKLTQKEAMEFSRNLFSTTFKDIDRLLKIFQHGQVDARFFVKEIEWYKSDRTFEEKNNAYIEQAVELGAKAIQVCLQQEKFLLEPIDYEEIDAIFFISSTGISTPSIEARIMNQLPFSPHTKRIPIWGLGCAGGASGLARAFEYCQAYPNALVLVLAVEFCSLTFQPGDLSKSNLIGTSLFADGVSCALLAGDKFDRKKRQRVESVPAILSTHSTTMKDSIDVMGWDVKDEGLFVVFSRDIPTIIEGELKETVDYFLSQHDHKISDMEHFIAHPGGKKVLDAYETSLSILPDKTQISREVLRNFGNMSSVTILYVLKRFMEIGKEGELGLAAALGPGFSSELLLLRWV</sequence>
<dbReference type="EMBL" id="JAUSTU010000005">
    <property type="protein sequence ID" value="MDQ0155153.1"/>
    <property type="molecule type" value="Genomic_DNA"/>
</dbReference>
<evidence type="ECO:0000256" key="1">
    <source>
        <dbReference type="ARBA" id="ARBA00005531"/>
    </source>
</evidence>
<dbReference type="InterPro" id="IPR016039">
    <property type="entry name" value="Thiolase-like"/>
</dbReference>
<dbReference type="InterPro" id="IPR012328">
    <property type="entry name" value="Chalcone/stilbene_synt_C"/>
</dbReference>
<dbReference type="InterPro" id="IPR018088">
    <property type="entry name" value="Chalcone/stilbene_synthase_AS"/>
</dbReference>
<reference evidence="6 7" key="1">
    <citation type="submission" date="2023-07" db="EMBL/GenBank/DDBJ databases">
        <title>Genomic Encyclopedia of Type Strains, Phase IV (KMG-IV): sequencing the most valuable type-strain genomes for metagenomic binning, comparative biology and taxonomic classification.</title>
        <authorList>
            <person name="Goeker M."/>
        </authorList>
    </citation>
    <scope>NUCLEOTIDE SEQUENCE [LARGE SCALE GENOMIC DNA]</scope>
    <source>
        <strain evidence="6 7">DSM 23948</strain>
    </source>
</reference>
<name>A0ABT9V2I3_9BACL</name>
<evidence type="ECO:0000259" key="5">
    <source>
        <dbReference type="Pfam" id="PF02797"/>
    </source>
</evidence>
<protein>
    <submittedName>
        <fullName evidence="6">Alkylresorcinol/alkylpyrone synthase</fullName>
    </submittedName>
</protein>
<dbReference type="Gene3D" id="3.40.47.10">
    <property type="match status" value="2"/>
</dbReference>
<dbReference type="InterPro" id="IPR011141">
    <property type="entry name" value="Polyketide_synthase_type-III"/>
</dbReference>
<feature type="domain" description="Chalcone/stilbene synthase N-terminal" evidence="4">
    <location>
        <begin position="63"/>
        <end position="205"/>
    </location>
</feature>
<keyword evidence="7" id="KW-1185">Reference proteome</keyword>
<dbReference type="Pfam" id="PF00195">
    <property type="entry name" value="Chal_sti_synt_N"/>
    <property type="match status" value="1"/>
</dbReference>
<evidence type="ECO:0000256" key="2">
    <source>
        <dbReference type="ARBA" id="ARBA00022679"/>
    </source>
</evidence>
<dbReference type="SUPFAM" id="SSF53901">
    <property type="entry name" value="Thiolase-like"/>
    <property type="match status" value="2"/>
</dbReference>
<accession>A0ABT9V2I3</accession>
<evidence type="ECO:0000256" key="3">
    <source>
        <dbReference type="ARBA" id="ARBA00023315"/>
    </source>
</evidence>
<comment type="similarity">
    <text evidence="1">Belongs to the thiolase-like superfamily. Chalcone/stilbene synthases family.</text>
</comment>
<dbReference type="CDD" id="cd00831">
    <property type="entry name" value="CHS_like"/>
    <property type="match status" value="1"/>
</dbReference>
<dbReference type="Pfam" id="PF02797">
    <property type="entry name" value="Chal_sti_synt_C"/>
    <property type="match status" value="1"/>
</dbReference>
<organism evidence="6 7">
    <name type="scientific">Anoxybacillus andreesenii</name>
    <dbReference type="NCBI Taxonomy" id="1325932"/>
    <lineage>
        <taxon>Bacteria</taxon>
        <taxon>Bacillati</taxon>
        <taxon>Bacillota</taxon>
        <taxon>Bacilli</taxon>
        <taxon>Bacillales</taxon>
        <taxon>Anoxybacillaceae</taxon>
        <taxon>Anoxybacillus</taxon>
    </lineage>
</organism>
<evidence type="ECO:0000259" key="4">
    <source>
        <dbReference type="Pfam" id="PF00195"/>
    </source>
</evidence>
<keyword evidence="3" id="KW-0012">Acyltransferase</keyword>
<dbReference type="PIRSF" id="PIRSF000451">
    <property type="entry name" value="PKS_III"/>
    <property type="match status" value="1"/>
</dbReference>
<evidence type="ECO:0000313" key="7">
    <source>
        <dbReference type="Proteomes" id="UP001231362"/>
    </source>
</evidence>
<keyword evidence="2" id="KW-0808">Transferase</keyword>
<dbReference type="PANTHER" id="PTHR11877">
    <property type="entry name" value="HYDROXYMETHYLGLUTARYL-COA SYNTHASE"/>
    <property type="match status" value="1"/>
</dbReference>
<comment type="caution">
    <text evidence="6">The sequence shown here is derived from an EMBL/GenBank/DDBJ whole genome shotgun (WGS) entry which is preliminary data.</text>
</comment>
<proteinExistence type="inferred from homology"/>
<dbReference type="PANTHER" id="PTHR11877:SF99">
    <property type="entry name" value="1,3,6,8-TETRAHYDROXYNAPHTHALENE SYNTHASE"/>
    <property type="match status" value="1"/>
</dbReference>
<dbReference type="InterPro" id="IPR001099">
    <property type="entry name" value="Chalcone/stilbene_synt_N"/>
</dbReference>
<evidence type="ECO:0000313" key="6">
    <source>
        <dbReference type="EMBL" id="MDQ0155153.1"/>
    </source>
</evidence>
<feature type="domain" description="Chalcone/stilbene synthase C-terminal" evidence="5">
    <location>
        <begin position="229"/>
        <end position="359"/>
    </location>
</feature>
<dbReference type="Proteomes" id="UP001231362">
    <property type="component" value="Unassembled WGS sequence"/>
</dbReference>
<dbReference type="RefSeq" id="WP_307149723.1">
    <property type="nucleotide sequence ID" value="NZ_JAUSTU010000005.1"/>
</dbReference>